<name>A0A2Z4PPH8_9GAMM</name>
<protein>
    <submittedName>
        <fullName evidence="1">1-pyrroline-5-carboxylate dehydrogenase</fullName>
    </submittedName>
</protein>
<dbReference type="AlphaFoldDB" id="A0A2Z4PPH8"/>
<dbReference type="Proteomes" id="UP000249898">
    <property type="component" value="Chromosome"/>
</dbReference>
<evidence type="ECO:0000313" key="1">
    <source>
        <dbReference type="EMBL" id="AWX99344.1"/>
    </source>
</evidence>
<evidence type="ECO:0000313" key="2">
    <source>
        <dbReference type="Proteomes" id="UP000249898"/>
    </source>
</evidence>
<dbReference type="GO" id="GO:0016491">
    <property type="term" value="F:oxidoreductase activity"/>
    <property type="evidence" value="ECO:0007669"/>
    <property type="project" value="InterPro"/>
</dbReference>
<gene>
    <name evidence="1" type="ORF">A8139_04490</name>
</gene>
<proteinExistence type="predicted"/>
<reference evidence="1 2" key="1">
    <citation type="submission" date="2016-06" db="EMBL/GenBank/DDBJ databases">
        <title>The sequenced genome of the ice-adhering bacterium Marinomonas primoryensis, from Antarctica.</title>
        <authorList>
            <person name="Graham L."/>
            <person name="Vance T.D.R."/>
            <person name="Davies P.L."/>
        </authorList>
    </citation>
    <scope>NUCLEOTIDE SEQUENCE [LARGE SCALE GENOMIC DNA]</scope>
    <source>
        <strain evidence="1 2">AceL</strain>
    </source>
</reference>
<dbReference type="InterPro" id="IPR016161">
    <property type="entry name" value="Ald_DH/histidinol_DH"/>
</dbReference>
<accession>A0A2Z4PPH8</accession>
<sequence>MMTIVQPIQIQVAQKVFESWDKIGVNGRAEKLLNTLASFSNEEKKMAAWQINNAQKEIAETRVMPGPTGERNELSNQGRGPFLCMSFVESGKAKVGLVGQVFTALIAGNPVITVGPTGQEIMDLISPFVPEGVIQNIAESAQDSLIEANHLAGIATLCDPMQAQLLSQRLAAKGGLICQLIEEVDSENLSVIAKPHYLLRFVTERTVSNNTTAIGGNATLLELGSMND</sequence>
<dbReference type="EMBL" id="CP016181">
    <property type="protein sequence ID" value="AWX99344.1"/>
    <property type="molecule type" value="Genomic_DNA"/>
</dbReference>
<dbReference type="SUPFAM" id="SSF53720">
    <property type="entry name" value="ALDH-like"/>
    <property type="match status" value="1"/>
</dbReference>
<organism evidence="1 2">
    <name type="scientific">Marinomonas primoryensis</name>
    <dbReference type="NCBI Taxonomy" id="178399"/>
    <lineage>
        <taxon>Bacteria</taxon>
        <taxon>Pseudomonadati</taxon>
        <taxon>Pseudomonadota</taxon>
        <taxon>Gammaproteobacteria</taxon>
        <taxon>Oceanospirillales</taxon>
        <taxon>Oceanospirillaceae</taxon>
        <taxon>Marinomonas</taxon>
    </lineage>
</organism>